<keyword evidence="7" id="KW-0677">Repeat</keyword>
<dbReference type="InterPro" id="IPR015943">
    <property type="entry name" value="WD40/YVTN_repeat-like_dom_sf"/>
</dbReference>
<keyword evidence="3" id="KW-0217">Developmental protein</keyword>
<organism evidence="17 18">
    <name type="scientific">Mycetomoellerius zeteki</name>
    <dbReference type="NCBI Taxonomy" id="64791"/>
    <lineage>
        <taxon>Eukaryota</taxon>
        <taxon>Metazoa</taxon>
        <taxon>Ecdysozoa</taxon>
        <taxon>Arthropoda</taxon>
        <taxon>Hexapoda</taxon>
        <taxon>Insecta</taxon>
        <taxon>Pterygota</taxon>
        <taxon>Neoptera</taxon>
        <taxon>Endopterygota</taxon>
        <taxon>Hymenoptera</taxon>
        <taxon>Apocrita</taxon>
        <taxon>Aculeata</taxon>
        <taxon>Formicoidea</taxon>
        <taxon>Formicidae</taxon>
        <taxon>Myrmicinae</taxon>
        <taxon>Mycetomoellerius</taxon>
    </lineage>
</organism>
<dbReference type="InterPro" id="IPR002909">
    <property type="entry name" value="IPT_dom"/>
</dbReference>
<proteinExistence type="inferred from homology"/>
<dbReference type="SUPFAM" id="SSF48350">
    <property type="entry name" value="GTPase activation domain, GAP"/>
    <property type="match status" value="1"/>
</dbReference>
<evidence type="ECO:0000256" key="11">
    <source>
        <dbReference type="ARBA" id="ARBA00023136"/>
    </source>
</evidence>
<dbReference type="CDD" id="cd12205">
    <property type="entry name" value="RasGAP_plexin"/>
    <property type="match status" value="1"/>
</dbReference>
<dbReference type="GO" id="GO:0008360">
    <property type="term" value="P:regulation of cell shape"/>
    <property type="evidence" value="ECO:0007669"/>
    <property type="project" value="TreeGrafter"/>
</dbReference>
<dbReference type="InterPro" id="IPR001627">
    <property type="entry name" value="Semap_dom"/>
</dbReference>
<evidence type="ECO:0000313" key="18">
    <source>
        <dbReference type="Proteomes" id="UP000075809"/>
    </source>
</evidence>
<keyword evidence="14" id="KW-0325">Glycoprotein</keyword>
<keyword evidence="5" id="KW-0812">Transmembrane</keyword>
<dbReference type="FunFam" id="2.60.40.10:FF:000203">
    <property type="entry name" value="Plexin B2"/>
    <property type="match status" value="1"/>
</dbReference>
<evidence type="ECO:0000256" key="10">
    <source>
        <dbReference type="ARBA" id="ARBA00022989"/>
    </source>
</evidence>
<dbReference type="PANTHER" id="PTHR22625:SF44">
    <property type="entry name" value="PLEXIN-B"/>
    <property type="match status" value="1"/>
</dbReference>
<dbReference type="InterPro" id="IPR014756">
    <property type="entry name" value="Ig_E-set"/>
</dbReference>
<evidence type="ECO:0000313" key="17">
    <source>
        <dbReference type="EMBL" id="KYQ48992.1"/>
    </source>
</evidence>
<feature type="domain" description="Sema" evidence="16">
    <location>
        <begin position="64"/>
        <end position="548"/>
    </location>
</feature>
<dbReference type="InterPro" id="IPR041362">
    <property type="entry name" value="TIG2_plexin"/>
</dbReference>
<dbReference type="SMART" id="SM00423">
    <property type="entry name" value="PSI"/>
    <property type="match status" value="3"/>
</dbReference>
<dbReference type="PANTHER" id="PTHR22625">
    <property type="entry name" value="PLEXIN"/>
    <property type="match status" value="1"/>
</dbReference>
<evidence type="ECO:0000256" key="4">
    <source>
        <dbReference type="ARBA" id="ARBA00022475"/>
    </source>
</evidence>
<dbReference type="Pfam" id="PF01403">
    <property type="entry name" value="Sema"/>
    <property type="match status" value="1"/>
</dbReference>
<dbReference type="FunFam" id="1.10.506.10:FF:000027">
    <property type="entry name" value="Plexin A, isoform B"/>
    <property type="match status" value="1"/>
</dbReference>
<evidence type="ECO:0000259" key="16">
    <source>
        <dbReference type="PROSITE" id="PS51004"/>
    </source>
</evidence>
<dbReference type="InterPro" id="IPR031148">
    <property type="entry name" value="Plexin"/>
</dbReference>
<keyword evidence="9" id="KW-0524">Neurogenesis</keyword>
<dbReference type="Gene3D" id="2.60.40.10">
    <property type="entry name" value="Immunoglobulins"/>
    <property type="match status" value="6"/>
</dbReference>
<dbReference type="EMBL" id="KQ982944">
    <property type="protein sequence ID" value="KYQ48992.1"/>
    <property type="molecule type" value="Genomic_DNA"/>
</dbReference>
<comment type="similarity">
    <text evidence="2">Belongs to the plexin family.</text>
</comment>
<keyword evidence="4" id="KW-1003">Cell membrane</keyword>
<protein>
    <submittedName>
        <fullName evidence="17">Plexin-B</fullName>
    </submittedName>
</protein>
<dbReference type="Pfam" id="PF24479">
    <property type="entry name" value="PSI_PlexinA-B"/>
    <property type="match status" value="1"/>
</dbReference>
<keyword evidence="11" id="KW-0472">Membrane</keyword>
<evidence type="ECO:0000256" key="12">
    <source>
        <dbReference type="ARBA" id="ARBA00023157"/>
    </source>
</evidence>
<dbReference type="FunFam" id="3.10.20.90:FF:000213">
    <property type="entry name" value="Plexin A4, B"/>
    <property type="match status" value="1"/>
</dbReference>
<dbReference type="InterPro" id="IPR046800">
    <property type="entry name" value="Plexin_RBD"/>
</dbReference>
<dbReference type="Pfam" id="PF01437">
    <property type="entry name" value="PSI"/>
    <property type="match status" value="1"/>
</dbReference>
<dbReference type="GO" id="GO:0007162">
    <property type="term" value="P:negative regulation of cell adhesion"/>
    <property type="evidence" value="ECO:0007669"/>
    <property type="project" value="TreeGrafter"/>
</dbReference>
<accession>A0A151WM75</accession>
<evidence type="ECO:0000256" key="6">
    <source>
        <dbReference type="ARBA" id="ARBA00022729"/>
    </source>
</evidence>
<dbReference type="Gene3D" id="2.130.10.10">
    <property type="entry name" value="YVTN repeat-like/Quinoprotein amine dehydrogenase"/>
    <property type="match status" value="1"/>
</dbReference>
<dbReference type="Pfam" id="PF17960">
    <property type="entry name" value="TIG_plexin"/>
    <property type="match status" value="1"/>
</dbReference>
<dbReference type="GO" id="GO:0097374">
    <property type="term" value="P:sensory neuron axon guidance"/>
    <property type="evidence" value="ECO:0007669"/>
    <property type="project" value="TreeGrafter"/>
</dbReference>
<comment type="subcellular location">
    <subcellularLocation>
        <location evidence="1">Cell membrane</location>
        <topology evidence="1">Single-pass type I membrane protein</topology>
    </subcellularLocation>
</comment>
<dbReference type="GO" id="GO:0050772">
    <property type="term" value="P:positive regulation of axonogenesis"/>
    <property type="evidence" value="ECO:0007669"/>
    <property type="project" value="TreeGrafter"/>
</dbReference>
<dbReference type="Pfam" id="PF08337">
    <property type="entry name" value="Plexin_cytopl"/>
    <property type="match status" value="1"/>
</dbReference>
<evidence type="ECO:0000256" key="14">
    <source>
        <dbReference type="ARBA" id="ARBA00023180"/>
    </source>
</evidence>
<evidence type="ECO:0000256" key="3">
    <source>
        <dbReference type="ARBA" id="ARBA00022473"/>
    </source>
</evidence>
<dbReference type="GO" id="GO:0008045">
    <property type="term" value="P:motor neuron axon guidance"/>
    <property type="evidence" value="ECO:0007669"/>
    <property type="project" value="TreeGrafter"/>
</dbReference>
<dbReference type="FunFam" id="2.60.40.10:FF:001973">
    <property type="entry name" value="Plexin A4, B"/>
    <property type="match status" value="1"/>
</dbReference>
<evidence type="ECO:0000256" key="7">
    <source>
        <dbReference type="ARBA" id="ARBA00022737"/>
    </source>
</evidence>
<dbReference type="Pfam" id="PF18020">
    <property type="entry name" value="TIG_2"/>
    <property type="match status" value="1"/>
</dbReference>
<dbReference type="Gene3D" id="1.10.506.10">
    <property type="entry name" value="GTPase Activation - p120gap, domain 1"/>
    <property type="match status" value="1"/>
</dbReference>
<dbReference type="GO" id="GO:0120025">
    <property type="term" value="C:plasma membrane bounded cell projection"/>
    <property type="evidence" value="ECO:0007669"/>
    <property type="project" value="UniProtKB-ARBA"/>
</dbReference>
<evidence type="ECO:0000256" key="1">
    <source>
        <dbReference type="ARBA" id="ARBA00004251"/>
    </source>
</evidence>
<dbReference type="SUPFAM" id="SSF103575">
    <property type="entry name" value="Plexin repeat"/>
    <property type="match status" value="1"/>
</dbReference>
<evidence type="ECO:0000256" key="9">
    <source>
        <dbReference type="ARBA" id="ARBA00022902"/>
    </source>
</evidence>
<keyword evidence="13" id="KW-0675">Receptor</keyword>
<dbReference type="InterPro" id="IPR041019">
    <property type="entry name" value="TIG1_plexin"/>
</dbReference>
<name>A0A151WM75_9HYME</name>
<evidence type="ECO:0000256" key="5">
    <source>
        <dbReference type="ARBA" id="ARBA00022692"/>
    </source>
</evidence>
<dbReference type="SMART" id="SM00429">
    <property type="entry name" value="IPT"/>
    <property type="match status" value="4"/>
</dbReference>
<dbReference type="PROSITE" id="PS51004">
    <property type="entry name" value="SEMA"/>
    <property type="match status" value="1"/>
</dbReference>
<keyword evidence="10" id="KW-1133">Transmembrane helix</keyword>
<dbReference type="Proteomes" id="UP000075809">
    <property type="component" value="Unassembled WGS sequence"/>
</dbReference>
<dbReference type="InterPro" id="IPR013783">
    <property type="entry name" value="Ig-like_fold"/>
</dbReference>
<dbReference type="GO" id="GO:0030334">
    <property type="term" value="P:regulation of cell migration"/>
    <property type="evidence" value="ECO:0007669"/>
    <property type="project" value="TreeGrafter"/>
</dbReference>
<comment type="caution">
    <text evidence="15">Lacks conserved residue(s) required for the propagation of feature annotation.</text>
</comment>
<dbReference type="STRING" id="64791.A0A151WM75"/>
<dbReference type="FunFam" id="2.60.40.10:FF:000071">
    <property type="entry name" value="Plexin A2"/>
    <property type="match status" value="1"/>
</dbReference>
<evidence type="ECO:0000256" key="8">
    <source>
        <dbReference type="ARBA" id="ARBA00022782"/>
    </source>
</evidence>
<dbReference type="InterPro" id="IPR016201">
    <property type="entry name" value="PSI"/>
</dbReference>
<dbReference type="SUPFAM" id="SSF81296">
    <property type="entry name" value="E set domains"/>
    <property type="match status" value="3"/>
</dbReference>
<dbReference type="InterPro" id="IPR036352">
    <property type="entry name" value="Semap_dom_sf"/>
</dbReference>
<dbReference type="InterPro" id="IPR013548">
    <property type="entry name" value="Plexin_cytoplasmic_RasGAP_dom"/>
</dbReference>
<dbReference type="InterPro" id="IPR002165">
    <property type="entry name" value="Plexin_repeat"/>
</dbReference>
<keyword evidence="8" id="KW-0221">Differentiation</keyword>
<dbReference type="CDD" id="cd11236">
    <property type="entry name" value="Sema_plexin_like"/>
    <property type="match status" value="1"/>
</dbReference>
<dbReference type="InterPro" id="IPR008936">
    <property type="entry name" value="Rho_GTPase_activation_prot"/>
</dbReference>
<evidence type="ECO:0000256" key="15">
    <source>
        <dbReference type="PROSITE-ProRule" id="PRU00352"/>
    </source>
</evidence>
<dbReference type="SUPFAM" id="SSF101912">
    <property type="entry name" value="Sema domain"/>
    <property type="match status" value="1"/>
</dbReference>
<dbReference type="GO" id="GO:0017154">
    <property type="term" value="F:semaphorin receptor activity"/>
    <property type="evidence" value="ECO:0007669"/>
    <property type="project" value="InterPro"/>
</dbReference>
<dbReference type="SMART" id="SM00630">
    <property type="entry name" value="Sema"/>
    <property type="match status" value="1"/>
</dbReference>
<keyword evidence="12" id="KW-1015">Disulfide bond</keyword>
<keyword evidence="18" id="KW-1185">Reference proteome</keyword>
<gene>
    <name evidence="17" type="ORF">ALC60_12048</name>
</gene>
<dbReference type="FunFam" id="2.60.40.10:FF:000728">
    <property type="entry name" value="Plexin D1"/>
    <property type="match status" value="1"/>
</dbReference>
<dbReference type="GO" id="GO:0005886">
    <property type="term" value="C:plasma membrane"/>
    <property type="evidence" value="ECO:0007669"/>
    <property type="project" value="UniProtKB-SubCell"/>
</dbReference>
<dbReference type="GO" id="GO:0002116">
    <property type="term" value="C:semaphorin receptor complex"/>
    <property type="evidence" value="ECO:0007669"/>
    <property type="project" value="TreeGrafter"/>
</dbReference>
<dbReference type="Gene3D" id="3.10.20.90">
    <property type="entry name" value="Phosphatidylinositol 3-kinase Catalytic Subunit, Chain A, domain 1"/>
    <property type="match status" value="1"/>
</dbReference>
<evidence type="ECO:0000256" key="2">
    <source>
        <dbReference type="ARBA" id="ARBA00010297"/>
    </source>
</evidence>
<keyword evidence="6" id="KW-0732">Signal</keyword>
<dbReference type="Pfam" id="PF20170">
    <property type="entry name" value="Plexin_RBD"/>
    <property type="match status" value="1"/>
</dbReference>
<dbReference type="Pfam" id="PF01833">
    <property type="entry name" value="TIG"/>
    <property type="match status" value="4"/>
</dbReference>
<evidence type="ECO:0000256" key="13">
    <source>
        <dbReference type="ARBA" id="ARBA00023170"/>
    </source>
</evidence>
<reference evidence="17 18" key="1">
    <citation type="submission" date="2015-09" db="EMBL/GenBank/DDBJ databases">
        <title>Trachymyrmex zeteki WGS genome.</title>
        <authorList>
            <person name="Nygaard S."/>
            <person name="Hu H."/>
            <person name="Boomsma J."/>
            <person name="Zhang G."/>
        </authorList>
    </citation>
    <scope>NUCLEOTIDE SEQUENCE [LARGE SCALE GENOMIC DNA]</scope>
    <source>
        <strain evidence="17">Tzet28-1</strain>
        <tissue evidence="17">Whole body</tissue>
    </source>
</reference>
<sequence length="1954" mass="218190">MRFLGLTQSFPKSPTVTHLQVPLPPLLHRLSFSSMSIATWFLVILATAAIDTPASTVPPIQDNKSPHIIAQFPAGNGQRYGHFSLDANATREGALRFNHLAIDPSSGRLYGAAINRLFQLDSNLRLEEYVSTGPRLDNPQCHATGCMARDIPTSLMDNVNKLLIADVKSQMLIACGSLLQGACERYKMSNISIKPEFIPLSVAANDENSSTYAFIGPEKYNPWEQTNILYVGTTFTNKGDYRHDVPAISSRNLDNLEFTEYTFNKQSIVYIDVKYRDHFLVKYVYGFNASDYAYFVLVQKQSYLPEQEELGYISRLARSCISDPNYDSYTEVTLQCTVDLGDGKQHHYNLVQDAKVAAAGSDLAMQLGISVGDPVFVSVFSPSRGITNEPLSRSAVCIYSLQDIETKFNENIHMCFNGSIKYRNMGYVSGPIQDGKCPTAGTTGNILNFCEVGLKISGVSPITGQAILHFPDTFISSVTIANTESHTVAFFGTSDGILKKVLLSGVEAFVYESITIDKGQKLLPDTLISPDGESIYVLSNSKISKVKVEHCNGYTNCSSCLDAKDPYCGWCSLEKRCTVRGDCQKASHSSPRWLSLGTGQQCIDFEQVLPDRMPINQMTTVQLTIRTLPELPTGANYKCVFGNAEPIDALMTGFGLSCPTPPVVERPSIPEGADHVLVPLSVRSSETNKDFVSRNFAFFDCSRHTVCTECVKSQWACSWCVYDNKCTHNTSCQGIISGENQNQANLAAYGAQYCPRFMERKEPLMLPNSVPKEIVLEVENLPHPQVGHSGFQCIVSIEGANLKVQARVDNSRFIVCDKTIYSYEEISGEYEAEVTVVWNTNHHVDKTTIILYKCEVLGSHREHADCSLCVTRDARFECTWCGNSCVYRHSCLQSPFTECPKPRIDMIKPLSGPIEGGTLVTIEGSNLGLKESDVEGKIHIGNTPCTLINYEVSVRIVCRTGRHEATDAASVVVGNDAGYTESAVLFNYKDIRLSGVYPSVGPQSGGTQLAITGKYLNIGSTISAYLDELPCHVNATQASSTRLTCVTSKSGRVRRIHRLTLSIDGANRTLMDNPYNYTHDPTIMEIKPLRSFASGGRMITVHGTNLDTIQKPEMEVYFDNEQLPVNRTVCTVLNPTQMECPSPSVAKRFVSIRRSERSAATSTLESVRDLEKQSLRNRLLYVEDPTFFPFPRNVKLYKGDTLVIEGENLNYASDESDVNVTVGIMPCNVTSLALTQLVCTPPDQQPADTDELGIKTESGLPLVVVRVGRSLRFPIGYLRYEVIKSYPIPPEAIAGIAAGTFGLIFLFVLVLVIYRRKSTQAEREYKRIQIQMDTLESNVRMECKQAFAELQTDMTDLTADLESSGIPTLDHKNYIMKVFFPGVIDHPILNDPRSRSNISRTNYDAAMIQFEQLVNNKYFVLTFIETLEAQKDFNIRDKVNVASLLMVVLMGKMEYATDILMNLLLRLIDKAVNTKHPQLMLRRTESVVEKMLTNWMALCMYNYLKDYAGSSLFLLFKAIKHQIEKGPVDVITHDARYSLSEERLLREQIEHTIVTLHVVQDDLDEKIQCKVLDCDTISQVKSKILDALYKNTPFSLRPSIHDVDLEWRHGRGGHLTLQDEDLTTKCCGEWKKINTLAHYGVKESAVMSLIPRQNDGFSVAPVMYNHPVSGLYFDSQHSPPIITANGDVESAHGGNQRLYHLVRPIEDVHYPPGLGFTGSSKHHHPERTHKAIPEIFLTRLLSTKGTVQKFVDDFLNTILTANEALPSAVKWLFDLLDEAAKQHGIVDPEVAHAWKSNSLPLRFWVNFIKNPDFMFDINKSTTVDSSLSVIAQTFMDSCSMTEHRLGKDSPSNKLLFAKDIPHYREKVGRFYTDVQRLPQITDQEMSSAMQQLSASHANEFDVIAALKELYIYVSKYYEQILEALETDAGCRKLHLAHRLENVAYTLEGEETSAC</sequence>